<evidence type="ECO:0000313" key="2">
    <source>
        <dbReference type="EMBL" id="KAJ8350599.1"/>
    </source>
</evidence>
<dbReference type="AlphaFoldDB" id="A0A9Q1IQD5"/>
<feature type="region of interest" description="Disordered" evidence="1">
    <location>
        <begin position="1"/>
        <end position="119"/>
    </location>
</feature>
<gene>
    <name evidence="2" type="ORF">SKAU_G00257290</name>
</gene>
<organism evidence="2 3">
    <name type="scientific">Synaphobranchus kaupii</name>
    <name type="common">Kaup's arrowtooth eel</name>
    <dbReference type="NCBI Taxonomy" id="118154"/>
    <lineage>
        <taxon>Eukaryota</taxon>
        <taxon>Metazoa</taxon>
        <taxon>Chordata</taxon>
        <taxon>Craniata</taxon>
        <taxon>Vertebrata</taxon>
        <taxon>Euteleostomi</taxon>
        <taxon>Actinopterygii</taxon>
        <taxon>Neopterygii</taxon>
        <taxon>Teleostei</taxon>
        <taxon>Anguilliformes</taxon>
        <taxon>Synaphobranchidae</taxon>
        <taxon>Synaphobranchus</taxon>
    </lineage>
</organism>
<accession>A0A9Q1IQD5</accession>
<feature type="compositionally biased region" description="Basic and acidic residues" evidence="1">
    <location>
        <begin position="36"/>
        <end position="45"/>
    </location>
</feature>
<reference evidence="2" key="1">
    <citation type="journal article" date="2023" name="Science">
        <title>Genome structures resolve the early diversification of teleost fishes.</title>
        <authorList>
            <person name="Parey E."/>
            <person name="Louis A."/>
            <person name="Montfort J."/>
            <person name="Bouchez O."/>
            <person name="Roques C."/>
            <person name="Iampietro C."/>
            <person name="Lluch J."/>
            <person name="Castinel A."/>
            <person name="Donnadieu C."/>
            <person name="Desvignes T."/>
            <person name="Floi Bucao C."/>
            <person name="Jouanno E."/>
            <person name="Wen M."/>
            <person name="Mejri S."/>
            <person name="Dirks R."/>
            <person name="Jansen H."/>
            <person name="Henkel C."/>
            <person name="Chen W.J."/>
            <person name="Zahm M."/>
            <person name="Cabau C."/>
            <person name="Klopp C."/>
            <person name="Thompson A.W."/>
            <person name="Robinson-Rechavi M."/>
            <person name="Braasch I."/>
            <person name="Lecointre G."/>
            <person name="Bobe J."/>
            <person name="Postlethwait J.H."/>
            <person name="Berthelot C."/>
            <person name="Roest Crollius H."/>
            <person name="Guiguen Y."/>
        </authorList>
    </citation>
    <scope>NUCLEOTIDE SEQUENCE</scope>
    <source>
        <strain evidence="2">WJC10195</strain>
    </source>
</reference>
<evidence type="ECO:0000256" key="1">
    <source>
        <dbReference type="SAM" id="MobiDB-lite"/>
    </source>
</evidence>
<comment type="caution">
    <text evidence="2">The sequence shown here is derived from an EMBL/GenBank/DDBJ whole genome shotgun (WGS) entry which is preliminary data.</text>
</comment>
<keyword evidence="3" id="KW-1185">Reference proteome</keyword>
<dbReference type="Proteomes" id="UP001152622">
    <property type="component" value="Chromosome 9"/>
</dbReference>
<sequence>MLPKGSRGTKRGTFRRATSAVDSGGEPVSGVSRGARPGDFKERGRWSGHLSPRWQGPGSLLQLPVKKPQSEGQQQSPEKLRKVSSLFATDCRQLGPTRVSFERPPAQDMGEAPGRTVPH</sequence>
<dbReference type="EMBL" id="JAINUF010000009">
    <property type="protein sequence ID" value="KAJ8350599.1"/>
    <property type="molecule type" value="Genomic_DNA"/>
</dbReference>
<evidence type="ECO:0000313" key="3">
    <source>
        <dbReference type="Proteomes" id="UP001152622"/>
    </source>
</evidence>
<name>A0A9Q1IQD5_SYNKA</name>
<proteinExistence type="predicted"/>
<protein>
    <submittedName>
        <fullName evidence="2">Uncharacterized protein</fullName>
    </submittedName>
</protein>